<evidence type="ECO:0000256" key="17">
    <source>
        <dbReference type="RuleBase" id="RU003304"/>
    </source>
</evidence>
<evidence type="ECO:0000256" key="14">
    <source>
        <dbReference type="PIRSR" id="PIRSR602117-1"/>
    </source>
</evidence>
<proteinExistence type="inferred from homology"/>
<protein>
    <recommendedName>
        <fullName evidence="2 17">Cellular tumor antigen p53</fullName>
    </recommendedName>
</protein>
<dbReference type="SUPFAM" id="SSF49417">
    <property type="entry name" value="p53-like transcription factors"/>
    <property type="match status" value="1"/>
</dbReference>
<dbReference type="InterPro" id="IPR002117">
    <property type="entry name" value="p53_tumour_suppressor"/>
</dbReference>
<dbReference type="CDD" id="cd08367">
    <property type="entry name" value="P53"/>
    <property type="match status" value="1"/>
</dbReference>
<keyword evidence="11 17" id="KW-0804">Transcription</keyword>
<keyword evidence="12 17" id="KW-0539">Nucleus</keyword>
<feature type="domain" description="p53 DNA-binding" evidence="19">
    <location>
        <begin position="91"/>
        <end position="280"/>
    </location>
</feature>
<evidence type="ECO:0000256" key="9">
    <source>
        <dbReference type="ARBA" id="ARBA00023125"/>
    </source>
</evidence>
<keyword evidence="3 17" id="KW-0963">Cytoplasm</keyword>
<keyword evidence="8 17" id="KW-0805">Transcription regulation</keyword>
<feature type="cross-link" description="Glycyl lysine isopeptide (Lys-Gly) (interchain with G-Cter in ubiquitin)" evidence="16">
    <location>
        <position position="283"/>
    </location>
</feature>
<evidence type="ECO:0000256" key="3">
    <source>
        <dbReference type="ARBA" id="ARBA00022490"/>
    </source>
</evidence>
<keyword evidence="10 17" id="KW-0010">Activator</keyword>
<dbReference type="PROSITE" id="PS00348">
    <property type="entry name" value="P53"/>
    <property type="match status" value="1"/>
</dbReference>
<evidence type="ECO:0000256" key="8">
    <source>
        <dbReference type="ARBA" id="ARBA00023015"/>
    </source>
</evidence>
<keyword evidence="7 14" id="KW-0862">Zinc</keyword>
<dbReference type="CTD" id="7157"/>
<comment type="subunit">
    <text evidence="17">Binds DNA as a homotetramer.</text>
</comment>
<dbReference type="Gene3D" id="2.60.40.720">
    <property type="match status" value="1"/>
</dbReference>
<gene>
    <name evidence="22 23" type="primary">TP53</name>
</gene>
<comment type="similarity">
    <text evidence="1 17">Belongs to the p53 family.</text>
</comment>
<evidence type="ECO:0000256" key="10">
    <source>
        <dbReference type="ARBA" id="ARBA00023159"/>
    </source>
</evidence>
<keyword evidence="5 17" id="KW-0053">Apoptosis</keyword>
<sequence length="380" mass="41834">MGEMEQSLDSDVEPPLNNETFCELWNMVQDNDILFNQTAAPGMNLDLQPPIELFNVPFPQEGVGCGPGEGIESVPAMDAAEAAASSAVPSTEDYAGEHGFELKFEKSGTAKSVTCTYSQVLNKLFCQLGKTCPVLVKVFSSPPPGSVIRATAVYKKSEHVADVVKRCPHHERVLHQSDDGAPAQHLIRVEGNQLAQYYCDKNTKRHSVIVPYETPQVGSECTTILLNYMCNSSCMGGMNRRPILTIITLETHQGQLLGRRCFEVRVCACPGRDLRLEEEHFHKDPIPGGRSKRGAATEIGPEKKRIAGPSNNSGDTYVLKIKGWERYLMFKELNEALELKDAQESRKPSKGSQKTRKRGDVPSPCSGKRLLLKDEAGDSD</sequence>
<dbReference type="PANTHER" id="PTHR11447:SF6">
    <property type="entry name" value="CELLULAR TUMOR ANTIGEN P53"/>
    <property type="match status" value="1"/>
</dbReference>
<dbReference type="InterPro" id="IPR057064">
    <property type="entry name" value="P53_central_site"/>
</dbReference>
<feature type="binding site" evidence="14">
    <location>
        <position position="230"/>
    </location>
    <ligand>
        <name>Zn(2+)</name>
        <dbReference type="ChEBI" id="CHEBI:29105"/>
    </ligand>
</feature>
<evidence type="ECO:0000256" key="18">
    <source>
        <dbReference type="SAM" id="MobiDB-lite"/>
    </source>
</evidence>
<reference evidence="22 23" key="1">
    <citation type="submission" date="2025-04" db="UniProtKB">
        <authorList>
            <consortium name="RefSeq"/>
        </authorList>
    </citation>
    <scope>IDENTIFICATION</scope>
    <source>
        <tissue evidence="22 23">Blood</tissue>
    </source>
</reference>
<evidence type="ECO:0000256" key="4">
    <source>
        <dbReference type="ARBA" id="ARBA00022553"/>
    </source>
</evidence>
<evidence type="ECO:0000256" key="15">
    <source>
        <dbReference type="PIRSR" id="PIRSR602117-2"/>
    </source>
</evidence>
<dbReference type="FunFam" id="2.60.40.720:FF:000003">
    <property type="entry name" value="Cellular tumor antigen p53"/>
    <property type="match status" value="1"/>
</dbReference>
<dbReference type="Proteomes" id="UP001190640">
    <property type="component" value="Chromosome 12"/>
</dbReference>
<dbReference type="Gene3D" id="4.10.170.10">
    <property type="entry name" value="p53-like tetramerisation domain"/>
    <property type="match status" value="1"/>
</dbReference>
<dbReference type="SUPFAM" id="SSF47719">
    <property type="entry name" value="p53 tetramerization domain"/>
    <property type="match status" value="1"/>
</dbReference>
<evidence type="ECO:0000256" key="2">
    <source>
        <dbReference type="ARBA" id="ARBA00017135"/>
    </source>
</evidence>
<keyword evidence="6 14" id="KW-0479">Metal-binding</keyword>
<dbReference type="RefSeq" id="XP_054851148.1">
    <property type="nucleotide sequence ID" value="XM_054995173.1"/>
</dbReference>
<evidence type="ECO:0000256" key="16">
    <source>
        <dbReference type="PIRSR" id="PIRSR602117-3"/>
    </source>
</evidence>
<feature type="binding site" evidence="14">
    <location>
        <position position="170"/>
    </location>
    <ligand>
        <name>Zn(2+)</name>
        <dbReference type="ChEBI" id="CHEBI:29105"/>
    </ligand>
</feature>
<evidence type="ECO:0000256" key="12">
    <source>
        <dbReference type="ARBA" id="ARBA00023242"/>
    </source>
</evidence>
<comment type="cofactor">
    <cofactor evidence="14 17">
        <name>Zn(2+)</name>
        <dbReference type="ChEBI" id="CHEBI:29105"/>
    </cofactor>
    <text evidence="14 17">Binds 1 zinc ion per subunit.</text>
</comment>
<evidence type="ECO:0000313" key="23">
    <source>
        <dbReference type="RefSeq" id="XP_054851149.1"/>
    </source>
</evidence>
<evidence type="ECO:0000313" key="22">
    <source>
        <dbReference type="RefSeq" id="XP_054851148.1"/>
    </source>
</evidence>
<accession>A0AA97LCV3</accession>
<feature type="compositionally biased region" description="Basic and acidic residues" evidence="18">
    <location>
        <begin position="371"/>
        <end position="380"/>
    </location>
</feature>
<feature type="region of interest" description="Disordered" evidence="18">
    <location>
        <begin position="338"/>
        <end position="380"/>
    </location>
</feature>
<dbReference type="GO" id="GO:0005737">
    <property type="term" value="C:cytoplasm"/>
    <property type="evidence" value="ECO:0007669"/>
    <property type="project" value="UniProtKB-SubCell"/>
</dbReference>
<dbReference type="InterPro" id="IPR010991">
    <property type="entry name" value="p53_tetrameristn"/>
</dbReference>
<dbReference type="RefSeq" id="XP_054851149.1">
    <property type="nucleotide sequence ID" value="XM_054995174.1"/>
</dbReference>
<feature type="region of interest" description="Disordered" evidence="18">
    <location>
        <begin position="282"/>
        <end position="312"/>
    </location>
</feature>
<evidence type="ECO:0000256" key="5">
    <source>
        <dbReference type="ARBA" id="ARBA00022703"/>
    </source>
</evidence>
<dbReference type="PANTHER" id="PTHR11447">
    <property type="entry name" value="CELLULAR TUMOR ANTIGEN P53"/>
    <property type="match status" value="1"/>
</dbReference>
<evidence type="ECO:0000256" key="13">
    <source>
        <dbReference type="ARBA" id="ARBA00023306"/>
    </source>
</evidence>
<evidence type="ECO:0000256" key="6">
    <source>
        <dbReference type="ARBA" id="ARBA00022723"/>
    </source>
</evidence>
<evidence type="ECO:0000313" key="21">
    <source>
        <dbReference type="Proteomes" id="UP001190640"/>
    </source>
</evidence>
<dbReference type="KEGG" id="emc:129340394"/>
<feature type="binding site" evidence="14">
    <location>
        <position position="234"/>
    </location>
    <ligand>
        <name>Zn(2+)</name>
        <dbReference type="ChEBI" id="CHEBI:29105"/>
    </ligand>
</feature>
<evidence type="ECO:0000259" key="19">
    <source>
        <dbReference type="Pfam" id="PF00870"/>
    </source>
</evidence>
<dbReference type="GO" id="GO:0051262">
    <property type="term" value="P:protein tetramerization"/>
    <property type="evidence" value="ECO:0007669"/>
    <property type="project" value="InterPro"/>
</dbReference>
<dbReference type="GeneID" id="129340394"/>
<dbReference type="GO" id="GO:0000981">
    <property type="term" value="F:DNA-binding transcription factor activity, RNA polymerase II-specific"/>
    <property type="evidence" value="ECO:0007669"/>
    <property type="project" value="TreeGrafter"/>
</dbReference>
<feature type="domain" description="p53 tetramerisation" evidence="20">
    <location>
        <begin position="304"/>
        <end position="344"/>
    </location>
</feature>
<keyword evidence="13 17" id="KW-0131">Cell cycle</keyword>
<evidence type="ECO:0000259" key="20">
    <source>
        <dbReference type="Pfam" id="PF07710"/>
    </source>
</evidence>
<dbReference type="GO" id="GO:0046872">
    <property type="term" value="F:metal ion binding"/>
    <property type="evidence" value="ECO:0007669"/>
    <property type="project" value="UniProtKB-KW"/>
</dbReference>
<dbReference type="Pfam" id="PF00870">
    <property type="entry name" value="P53"/>
    <property type="match status" value="1"/>
</dbReference>
<comment type="function">
    <text evidence="17">Multifunctional transcription factor that induces cell cycle arrest, DNA repair or apoptosis upon binding to its target DNA sequence. Acts as a tumor suppressor in many tumor types; induces growth arrest or apoptosis depending on the physiological circumstances and cell type. Negatively regulates cell division by controlling expression of a set of genes required for this process. One of the activated genes is an inhibitor of cyclin-dependent kinases. Apoptosis induction seems to be mediated either by stimulation of BAX and FAS antigen expression, or by repression of Bcl-2 expression.</text>
</comment>
<dbReference type="GO" id="GO:0000978">
    <property type="term" value="F:RNA polymerase II cis-regulatory region sequence-specific DNA binding"/>
    <property type="evidence" value="ECO:0007669"/>
    <property type="project" value="TreeGrafter"/>
</dbReference>
<organism evidence="21 22">
    <name type="scientific">Eublepharis macularius</name>
    <name type="common">Leopard gecko</name>
    <name type="synonym">Cyrtodactylus macularius</name>
    <dbReference type="NCBI Taxonomy" id="481883"/>
    <lineage>
        <taxon>Eukaryota</taxon>
        <taxon>Metazoa</taxon>
        <taxon>Chordata</taxon>
        <taxon>Craniata</taxon>
        <taxon>Vertebrata</taxon>
        <taxon>Euteleostomi</taxon>
        <taxon>Lepidosauria</taxon>
        <taxon>Squamata</taxon>
        <taxon>Bifurcata</taxon>
        <taxon>Gekkota</taxon>
        <taxon>Eublepharidae</taxon>
        <taxon>Eublepharinae</taxon>
        <taxon>Eublepharis</taxon>
    </lineage>
</organism>
<name>A0AA97LCV3_EUBMA</name>
<keyword evidence="21" id="KW-1185">Reference proteome</keyword>
<dbReference type="InterPro" id="IPR036674">
    <property type="entry name" value="p53_tetramer_sf"/>
</dbReference>
<dbReference type="Pfam" id="PF07710">
    <property type="entry name" value="P53_tetramer"/>
    <property type="match status" value="1"/>
</dbReference>
<dbReference type="InterPro" id="IPR011615">
    <property type="entry name" value="p53_DNA-bd"/>
</dbReference>
<dbReference type="InterPro" id="IPR012346">
    <property type="entry name" value="p53/RUNT-type_TF_DNA-bd_sf"/>
</dbReference>
<dbReference type="GO" id="GO:0006915">
    <property type="term" value="P:apoptotic process"/>
    <property type="evidence" value="ECO:0007669"/>
    <property type="project" value="UniProtKB-KW"/>
</dbReference>
<dbReference type="AlphaFoldDB" id="A0AA97LCV3"/>
<dbReference type="GO" id="GO:0005634">
    <property type="term" value="C:nucleus"/>
    <property type="evidence" value="ECO:0007669"/>
    <property type="project" value="UniProtKB-SubCell"/>
</dbReference>
<feature type="compositionally biased region" description="Basic and acidic residues" evidence="18">
    <location>
        <begin position="338"/>
        <end position="347"/>
    </location>
</feature>
<evidence type="ECO:0000256" key="1">
    <source>
        <dbReference type="ARBA" id="ARBA00006167"/>
    </source>
</evidence>
<keyword evidence="9 17" id="KW-0238">DNA-binding</keyword>
<feature type="binding site" evidence="14">
    <location>
        <position position="167"/>
    </location>
    <ligand>
        <name>Zn(2+)</name>
        <dbReference type="ChEBI" id="CHEBI:29105"/>
    </ligand>
</feature>
<dbReference type="InterPro" id="IPR008967">
    <property type="entry name" value="p53-like_TF_DNA-bd_sf"/>
</dbReference>
<dbReference type="PRINTS" id="PR00386">
    <property type="entry name" value="P53SUPPRESSR"/>
</dbReference>
<comment type="subcellular location">
    <subcellularLocation>
        <location evidence="17">Cytoplasm</location>
    </subcellularLocation>
    <subcellularLocation>
        <location evidence="17">Nucleus</location>
    </subcellularLocation>
</comment>
<evidence type="ECO:0000256" key="7">
    <source>
        <dbReference type="ARBA" id="ARBA00022833"/>
    </source>
</evidence>
<keyword evidence="4" id="KW-0597">Phosphoprotein</keyword>
<feature type="site" description="Interaction with DNA" evidence="15">
    <location>
        <position position="111"/>
    </location>
</feature>
<evidence type="ECO:0000256" key="11">
    <source>
        <dbReference type="ARBA" id="ARBA00023163"/>
    </source>
</evidence>